<dbReference type="GO" id="GO:0006508">
    <property type="term" value="P:proteolysis"/>
    <property type="evidence" value="ECO:0007669"/>
    <property type="project" value="UniProtKB-KW"/>
</dbReference>
<keyword evidence="5" id="KW-1185">Reference proteome</keyword>
<proteinExistence type="inferred from homology"/>
<keyword evidence="4" id="KW-0645">Protease</keyword>
<feature type="domain" description="Peptidase S33 tripeptidyl aminopeptidase-like C-terminal" evidence="3">
    <location>
        <begin position="60"/>
        <end position="144"/>
    </location>
</feature>
<dbReference type="InterPro" id="IPR029058">
    <property type="entry name" value="AB_hydrolase_fold"/>
</dbReference>
<sequence>MLARFTGVTISNGGNYAKVPTYCAFTKENSTVCNNLDVGSYHARGIAYEPDEYWNQSATIPAQASVLLLSGKLDPQTPHKYAEYLLGALDGDKKELITFDYATHGTLTTTPMVDGDDSGETCGMKILISYVSSNGDLDRLDKTCVSEMPAFNLTIPIEYLHDLNGWYPCSESTFADEGGSSNQNAECAVYTAPLCYPGICKTPNSVDSTVDIFVKRVPAVSDSETATNVWFMQGGPGASSTAMESAMVELHTRLDGAVNVYTMDHRGTGRSTLLDCVAAQVTTTGSPWGSAIEATEVPACAQALEKKYGNLSSFSMTSAAMDIATFISDYSNGAKTIVYAVSYGTALVERVIHLDPPDVVGYVLDGIATSSGTTKEFEYFSTWDTDFGDVGDAFMALCATQSECSERYVAKTLPVTLQSLITQLDNNERSTCAALVSELNSDQSSIPPSYILRRVLGVLLQSTKMRTLIPPIVYRLNRCASKDIDVLTHFFTYLNHYLSLPNEDDAFESTLLYYLIVFSEMWETPEPPIAEMLARFTGARISNGGTYSDIPQYCAFSKERSTVCDQLDVGTYDANGIIYERDEYWNKSATIPSQASVLLLSSKLDPQTPHKYAEYLLKALDGDKKELITFEYATHGTLWTTPLDQGDEDSETCGMKLLISYVTNNGDLDGLDKSCVDMMPALNMTPPLAYQYYFLSTDNAYDGVYDASLADQVARSSSSLTGSSNVVLGVTSQDNSTYKVVFIVFLVLFVAALTLACFFAYRWYKLKHEKTRNRVTDDIEISSAADVVSSSPELTTSFSTQGAK</sequence>
<dbReference type="AlphaFoldDB" id="A0A2P4YEH7"/>
<keyword evidence="2" id="KW-1133">Transmembrane helix</keyword>
<protein>
    <submittedName>
        <fullName evidence="4">Serine protease family S33</fullName>
    </submittedName>
</protein>
<reference evidence="4 5" key="1">
    <citation type="journal article" date="2017" name="Genome Biol. Evol.">
        <title>Phytophthora megakarya and P. palmivora, closely related causal agents of cacao black pod rot, underwent increases in genome sizes and gene numbers by different mechanisms.</title>
        <authorList>
            <person name="Ali S.S."/>
            <person name="Shao J."/>
            <person name="Lary D.J."/>
            <person name="Kronmiller B."/>
            <person name="Shen D."/>
            <person name="Strem M.D."/>
            <person name="Amoako-Attah I."/>
            <person name="Akrofi A.Y."/>
            <person name="Begoude B.A."/>
            <person name="Ten Hoopen G.M."/>
            <person name="Coulibaly K."/>
            <person name="Kebe B.I."/>
            <person name="Melnick R.L."/>
            <person name="Guiltinan M.J."/>
            <person name="Tyler B.M."/>
            <person name="Meinhardt L.W."/>
            <person name="Bailey B.A."/>
        </authorList>
    </citation>
    <scope>NUCLEOTIDE SEQUENCE [LARGE SCALE GENOMIC DNA]</scope>
    <source>
        <strain evidence="5">sbr112.9</strain>
    </source>
</reference>
<dbReference type="SUPFAM" id="SSF53474">
    <property type="entry name" value="alpha/beta-Hydrolases"/>
    <property type="match status" value="1"/>
</dbReference>
<comment type="caution">
    <text evidence="4">The sequence shown here is derived from an EMBL/GenBank/DDBJ whole genome shotgun (WGS) entry which is preliminary data.</text>
</comment>
<name>A0A2P4YEH7_9STRA</name>
<dbReference type="Gene3D" id="3.40.50.1820">
    <property type="entry name" value="alpha/beta hydrolase"/>
    <property type="match status" value="1"/>
</dbReference>
<keyword evidence="2" id="KW-0812">Transmembrane</keyword>
<accession>A0A2P4YEH7</accession>
<dbReference type="GO" id="GO:0008233">
    <property type="term" value="F:peptidase activity"/>
    <property type="evidence" value="ECO:0007669"/>
    <property type="project" value="UniProtKB-KW"/>
</dbReference>
<feature type="domain" description="Peptidase S33 tripeptidyl aminopeptidase-like C-terminal" evidence="3">
    <location>
        <begin position="589"/>
        <end position="675"/>
    </location>
</feature>
<gene>
    <name evidence="4" type="ORF">PHPALM_6555</name>
</gene>
<evidence type="ECO:0000256" key="1">
    <source>
        <dbReference type="ARBA" id="ARBA00008645"/>
    </source>
</evidence>
<dbReference type="Pfam" id="PF08386">
    <property type="entry name" value="Abhydrolase_4"/>
    <property type="match status" value="2"/>
</dbReference>
<dbReference type="OrthoDB" id="425534at2759"/>
<keyword evidence="2" id="KW-0472">Membrane</keyword>
<dbReference type="EMBL" id="NCKW01003494">
    <property type="protein sequence ID" value="POM76232.1"/>
    <property type="molecule type" value="Genomic_DNA"/>
</dbReference>
<dbReference type="InterPro" id="IPR013595">
    <property type="entry name" value="Pept_S33_TAP-like_C"/>
</dbReference>
<keyword evidence="4" id="KW-0378">Hydrolase</keyword>
<dbReference type="Proteomes" id="UP000237271">
    <property type="component" value="Unassembled WGS sequence"/>
</dbReference>
<evidence type="ECO:0000256" key="2">
    <source>
        <dbReference type="SAM" id="Phobius"/>
    </source>
</evidence>
<evidence type="ECO:0000313" key="5">
    <source>
        <dbReference type="Proteomes" id="UP000237271"/>
    </source>
</evidence>
<organism evidence="4 5">
    <name type="scientific">Phytophthora palmivora</name>
    <dbReference type="NCBI Taxonomy" id="4796"/>
    <lineage>
        <taxon>Eukaryota</taxon>
        <taxon>Sar</taxon>
        <taxon>Stramenopiles</taxon>
        <taxon>Oomycota</taxon>
        <taxon>Peronosporomycetes</taxon>
        <taxon>Peronosporales</taxon>
        <taxon>Peronosporaceae</taxon>
        <taxon>Phytophthora</taxon>
    </lineage>
</organism>
<evidence type="ECO:0000259" key="3">
    <source>
        <dbReference type="Pfam" id="PF08386"/>
    </source>
</evidence>
<feature type="transmembrane region" description="Helical" evidence="2">
    <location>
        <begin position="740"/>
        <end position="764"/>
    </location>
</feature>
<comment type="similarity">
    <text evidence="1">Belongs to the AB hydrolase superfamily.</text>
</comment>
<dbReference type="PANTHER" id="PTHR43039">
    <property type="entry name" value="ESTERASE-RELATED"/>
    <property type="match status" value="1"/>
</dbReference>
<evidence type="ECO:0000313" key="4">
    <source>
        <dbReference type="EMBL" id="POM76232.1"/>
    </source>
</evidence>